<sequence length="156" mass="17888">MMLQDIVIWFTPLPHDCIQCLCQILSSSKTIRRLCIIYYSIGDKGVISLCQAIVQNCNSTLSRLDLSYNPLITSACAQALCELILATDRIWGIDLRVTMMSSESVLLLLQALSANKSVRRLMLDVKHKKIFTETYTEYHPMMERLVFAGYYSYDYL</sequence>
<evidence type="ECO:0000313" key="2">
    <source>
        <dbReference type="EnsemblMetazoa" id="Aqu2.1.12006_001"/>
    </source>
</evidence>
<proteinExistence type="predicted"/>
<reference evidence="2" key="1">
    <citation type="submission" date="2017-05" db="UniProtKB">
        <authorList>
            <consortium name="EnsemblMetazoa"/>
        </authorList>
    </citation>
    <scope>IDENTIFICATION</scope>
</reference>
<dbReference type="InterPro" id="IPR052201">
    <property type="entry name" value="LRR-containing_regulator"/>
</dbReference>
<protein>
    <submittedName>
        <fullName evidence="2">Uncharacterized protein</fullName>
    </submittedName>
</protein>
<organism evidence="2">
    <name type="scientific">Amphimedon queenslandica</name>
    <name type="common">Sponge</name>
    <dbReference type="NCBI Taxonomy" id="400682"/>
    <lineage>
        <taxon>Eukaryota</taxon>
        <taxon>Metazoa</taxon>
        <taxon>Porifera</taxon>
        <taxon>Demospongiae</taxon>
        <taxon>Heteroscleromorpha</taxon>
        <taxon>Haplosclerida</taxon>
        <taxon>Niphatidae</taxon>
        <taxon>Amphimedon</taxon>
    </lineage>
</organism>
<dbReference type="InParanoid" id="A0A1X7TBT0"/>
<name>A0A1X7TBT0_AMPQE</name>
<dbReference type="Gene3D" id="3.80.10.10">
    <property type="entry name" value="Ribonuclease Inhibitor"/>
    <property type="match status" value="1"/>
</dbReference>
<dbReference type="InterPro" id="IPR032675">
    <property type="entry name" value="LRR_dom_sf"/>
</dbReference>
<accession>A0A1X7TBT0</accession>
<dbReference type="AlphaFoldDB" id="A0A1X7TBT0"/>
<dbReference type="EnsemblMetazoa" id="Aqu2.1.12006_001">
    <property type="protein sequence ID" value="Aqu2.1.12006_001"/>
    <property type="gene ID" value="Aqu2.1.12006"/>
</dbReference>
<keyword evidence="1" id="KW-0677">Repeat</keyword>
<dbReference type="SMART" id="SM00368">
    <property type="entry name" value="LRR_RI"/>
    <property type="match status" value="2"/>
</dbReference>
<evidence type="ECO:0000256" key="1">
    <source>
        <dbReference type="ARBA" id="ARBA00022737"/>
    </source>
</evidence>
<dbReference type="PANTHER" id="PTHR24111:SF0">
    <property type="entry name" value="LEUCINE-RICH REPEAT-CONTAINING PROTEIN"/>
    <property type="match status" value="1"/>
</dbReference>
<dbReference type="SUPFAM" id="SSF52047">
    <property type="entry name" value="RNI-like"/>
    <property type="match status" value="1"/>
</dbReference>
<dbReference type="PANTHER" id="PTHR24111">
    <property type="entry name" value="LEUCINE-RICH REPEAT-CONTAINING PROTEIN 34"/>
    <property type="match status" value="1"/>
</dbReference>